<dbReference type="AlphaFoldDB" id="A0AAD5XPV2"/>
<name>A0AAD5XPV2_9FUNG</name>
<gene>
    <name evidence="1" type="ORF">HDU87_004554</name>
</gene>
<evidence type="ECO:0000313" key="1">
    <source>
        <dbReference type="EMBL" id="KAJ3177302.1"/>
    </source>
</evidence>
<dbReference type="Proteomes" id="UP001212152">
    <property type="component" value="Unassembled WGS sequence"/>
</dbReference>
<comment type="caution">
    <text evidence="1">The sequence shown here is derived from an EMBL/GenBank/DDBJ whole genome shotgun (WGS) entry which is preliminary data.</text>
</comment>
<dbReference type="SUPFAM" id="SSF48403">
    <property type="entry name" value="Ankyrin repeat"/>
    <property type="match status" value="1"/>
</dbReference>
<accession>A0AAD5XPV2</accession>
<dbReference type="InterPro" id="IPR036770">
    <property type="entry name" value="Ankyrin_rpt-contain_sf"/>
</dbReference>
<reference evidence="1" key="1">
    <citation type="submission" date="2020-05" db="EMBL/GenBank/DDBJ databases">
        <title>Phylogenomic resolution of chytrid fungi.</title>
        <authorList>
            <person name="Stajich J.E."/>
            <person name="Amses K."/>
            <person name="Simmons R."/>
            <person name="Seto K."/>
            <person name="Myers J."/>
            <person name="Bonds A."/>
            <person name="Quandt C.A."/>
            <person name="Barry K."/>
            <person name="Liu P."/>
            <person name="Grigoriev I."/>
            <person name="Longcore J.E."/>
            <person name="James T.Y."/>
        </authorList>
    </citation>
    <scope>NUCLEOTIDE SEQUENCE</scope>
    <source>
        <strain evidence="1">JEL0379</strain>
    </source>
</reference>
<sequence length="354" mass="39376">MEAASLPNRPPLGSLADLPLDILLVLALRHIANTADLHAVVRTCQTLRIALLTPAVVHAVLLREHNNASVPELLTYIIPDNGRLSFCSRSLRVKVTKLILLDAAAGRRHLNARFVSGRQLAFWLRNSWCAELVGFALTNIPLLRQEGRDDFIRTRLAGFANYTAAVQHLIAADCYCLPTGLASAIVEGREDLASVICKHVDEIPSGFWKSDVLLGDLDRPYFTKRRPSGWINTQIRMIDILIENQVRLPEKSLETAIVDATYLKHILDNWNGCRPVGEGLLNRSFGFACRTGQLESVQLLISRGASVHALFQLKPSDRIDEAFTPLQQAFVGKHFDIHALLIENGAKPTESWEM</sequence>
<proteinExistence type="predicted"/>
<dbReference type="Gene3D" id="1.25.40.20">
    <property type="entry name" value="Ankyrin repeat-containing domain"/>
    <property type="match status" value="1"/>
</dbReference>
<protein>
    <submittedName>
        <fullName evidence="1">Uncharacterized protein</fullName>
    </submittedName>
</protein>
<keyword evidence="2" id="KW-1185">Reference proteome</keyword>
<evidence type="ECO:0000313" key="2">
    <source>
        <dbReference type="Proteomes" id="UP001212152"/>
    </source>
</evidence>
<organism evidence="1 2">
    <name type="scientific">Geranomyces variabilis</name>
    <dbReference type="NCBI Taxonomy" id="109894"/>
    <lineage>
        <taxon>Eukaryota</taxon>
        <taxon>Fungi</taxon>
        <taxon>Fungi incertae sedis</taxon>
        <taxon>Chytridiomycota</taxon>
        <taxon>Chytridiomycota incertae sedis</taxon>
        <taxon>Chytridiomycetes</taxon>
        <taxon>Spizellomycetales</taxon>
        <taxon>Powellomycetaceae</taxon>
        <taxon>Geranomyces</taxon>
    </lineage>
</organism>
<dbReference type="EMBL" id="JADGJQ010000034">
    <property type="protein sequence ID" value="KAJ3177302.1"/>
    <property type="molecule type" value="Genomic_DNA"/>
</dbReference>